<dbReference type="Proteomes" id="UP000601099">
    <property type="component" value="Unassembled WGS sequence"/>
</dbReference>
<keyword evidence="1" id="KW-0812">Transmembrane</keyword>
<feature type="transmembrane region" description="Helical" evidence="1">
    <location>
        <begin position="40"/>
        <end position="57"/>
    </location>
</feature>
<keyword evidence="1" id="KW-1133">Transmembrane helix</keyword>
<accession>A0ABS0L3X7</accession>
<keyword evidence="1" id="KW-0472">Membrane</keyword>
<evidence type="ECO:0000313" key="2">
    <source>
        <dbReference type="EMBL" id="MBG8554640.1"/>
    </source>
</evidence>
<gene>
    <name evidence="2" type="ORF">I5L79_13865</name>
</gene>
<feature type="transmembrane region" description="Helical" evidence="1">
    <location>
        <begin position="7"/>
        <end position="34"/>
    </location>
</feature>
<dbReference type="RefSeq" id="WP_196955664.1">
    <property type="nucleotide sequence ID" value="NZ_JADWYK010000008.1"/>
</dbReference>
<sequence>MNQKRTFGAILTILGIVGIIYGALGFMQVAGVVLGKMNSIVPFVVGLIFFFAGINLVKATGDRS</sequence>
<reference evidence="2 3" key="1">
    <citation type="submission" date="2020-11" db="EMBL/GenBank/DDBJ databases">
        <title>Hymenobacter sp.</title>
        <authorList>
            <person name="Kim M.K."/>
        </authorList>
    </citation>
    <scope>NUCLEOTIDE SEQUENCE [LARGE SCALE GENOMIC DNA]</scope>
    <source>
        <strain evidence="2 3">BT594</strain>
    </source>
</reference>
<name>A0ABS0L3X7_9BACT</name>
<protein>
    <recommendedName>
        <fullName evidence="4">DUF3098 domain-containing protein</fullName>
    </recommendedName>
</protein>
<proteinExistence type="predicted"/>
<evidence type="ECO:0000256" key="1">
    <source>
        <dbReference type="SAM" id="Phobius"/>
    </source>
</evidence>
<evidence type="ECO:0000313" key="3">
    <source>
        <dbReference type="Proteomes" id="UP000601099"/>
    </source>
</evidence>
<evidence type="ECO:0008006" key="4">
    <source>
        <dbReference type="Google" id="ProtNLM"/>
    </source>
</evidence>
<keyword evidence="3" id="KW-1185">Reference proteome</keyword>
<organism evidence="2 3">
    <name type="scientific">Hymenobacter guriensis</name>
    <dbReference type="NCBI Taxonomy" id="2793065"/>
    <lineage>
        <taxon>Bacteria</taxon>
        <taxon>Pseudomonadati</taxon>
        <taxon>Bacteroidota</taxon>
        <taxon>Cytophagia</taxon>
        <taxon>Cytophagales</taxon>
        <taxon>Hymenobacteraceae</taxon>
        <taxon>Hymenobacter</taxon>
    </lineage>
</organism>
<dbReference type="EMBL" id="JADWYK010000008">
    <property type="protein sequence ID" value="MBG8554640.1"/>
    <property type="molecule type" value="Genomic_DNA"/>
</dbReference>
<comment type="caution">
    <text evidence="2">The sequence shown here is derived from an EMBL/GenBank/DDBJ whole genome shotgun (WGS) entry which is preliminary data.</text>
</comment>